<dbReference type="OrthoDB" id="10484021at2759"/>
<dbReference type="AlphaFoldDB" id="A0A9P7CZ62"/>
<accession>A0A9P7CZ62</accession>
<sequence>MTFIAFVLVTHPRCVSFTYNTSGLKLPSSAHLTLKLIWPIVDMPPSSLQAHQSLTLIQTLLQRHREKYPRLLQWRNLLPAPSP</sequence>
<protein>
    <submittedName>
        <fullName evidence="1">Uncharacterized protein</fullName>
    </submittedName>
</protein>
<proteinExistence type="predicted"/>
<comment type="caution">
    <text evidence="1">The sequence shown here is derived from an EMBL/GenBank/DDBJ whole genome shotgun (WGS) entry which is preliminary data.</text>
</comment>
<keyword evidence="2" id="KW-1185">Reference proteome</keyword>
<dbReference type="Proteomes" id="UP000714275">
    <property type="component" value="Unassembled WGS sequence"/>
</dbReference>
<evidence type="ECO:0000313" key="1">
    <source>
        <dbReference type="EMBL" id="KAG1772217.1"/>
    </source>
</evidence>
<name>A0A9P7CZ62_9AGAM</name>
<reference evidence="1" key="1">
    <citation type="journal article" date="2020" name="New Phytol.">
        <title>Comparative genomics reveals dynamic genome evolution in host specialist ectomycorrhizal fungi.</title>
        <authorList>
            <person name="Lofgren L.A."/>
            <person name="Nguyen N.H."/>
            <person name="Vilgalys R."/>
            <person name="Ruytinx J."/>
            <person name="Liao H.L."/>
            <person name="Branco S."/>
            <person name="Kuo A."/>
            <person name="LaButti K."/>
            <person name="Lipzen A."/>
            <person name="Andreopoulos W."/>
            <person name="Pangilinan J."/>
            <person name="Riley R."/>
            <person name="Hundley H."/>
            <person name="Na H."/>
            <person name="Barry K."/>
            <person name="Grigoriev I.V."/>
            <person name="Stajich J.E."/>
            <person name="Kennedy P.G."/>
        </authorList>
    </citation>
    <scope>NUCLEOTIDE SEQUENCE</scope>
    <source>
        <strain evidence="1">DOB743</strain>
    </source>
</reference>
<gene>
    <name evidence="1" type="ORF">EV702DRAFT_1134579</name>
</gene>
<dbReference type="EMBL" id="JABBWD010000054">
    <property type="protein sequence ID" value="KAG1772217.1"/>
    <property type="molecule type" value="Genomic_DNA"/>
</dbReference>
<evidence type="ECO:0000313" key="2">
    <source>
        <dbReference type="Proteomes" id="UP000714275"/>
    </source>
</evidence>
<organism evidence="1 2">
    <name type="scientific">Suillus placidus</name>
    <dbReference type="NCBI Taxonomy" id="48579"/>
    <lineage>
        <taxon>Eukaryota</taxon>
        <taxon>Fungi</taxon>
        <taxon>Dikarya</taxon>
        <taxon>Basidiomycota</taxon>
        <taxon>Agaricomycotina</taxon>
        <taxon>Agaricomycetes</taxon>
        <taxon>Agaricomycetidae</taxon>
        <taxon>Boletales</taxon>
        <taxon>Suillineae</taxon>
        <taxon>Suillaceae</taxon>
        <taxon>Suillus</taxon>
    </lineage>
</organism>